<comment type="caution">
    <text evidence="11">The sequence shown here is derived from an EMBL/GenBank/DDBJ whole genome shotgun (WGS) entry which is preliminary data.</text>
</comment>
<evidence type="ECO:0000256" key="10">
    <source>
        <dbReference type="SAM" id="MobiDB-lite"/>
    </source>
</evidence>
<dbReference type="Gene3D" id="3.40.1380.10">
    <property type="match status" value="1"/>
</dbReference>
<evidence type="ECO:0000256" key="5">
    <source>
        <dbReference type="ARBA" id="ARBA00022781"/>
    </source>
</evidence>
<keyword evidence="7" id="KW-0472">Membrane</keyword>
<dbReference type="PRINTS" id="PR00126">
    <property type="entry name" value="ATPASEGAMMA"/>
</dbReference>
<dbReference type="Proteomes" id="UP000253941">
    <property type="component" value="Unassembled WGS sequence"/>
</dbReference>
<feature type="region of interest" description="Disordered" evidence="10">
    <location>
        <begin position="95"/>
        <end position="122"/>
    </location>
</feature>
<evidence type="ECO:0008006" key="13">
    <source>
        <dbReference type="Google" id="ProtNLM"/>
    </source>
</evidence>
<evidence type="ECO:0000256" key="6">
    <source>
        <dbReference type="ARBA" id="ARBA00023065"/>
    </source>
</evidence>
<accession>A0A369T6X2</accession>
<keyword evidence="12" id="KW-1185">Reference proteome</keyword>
<keyword evidence="8" id="KW-0139">CF(1)</keyword>
<organism evidence="11 12">
    <name type="scientific">Ferruginivarius sediminum</name>
    <dbReference type="NCBI Taxonomy" id="2661937"/>
    <lineage>
        <taxon>Bacteria</taxon>
        <taxon>Pseudomonadati</taxon>
        <taxon>Pseudomonadota</taxon>
        <taxon>Alphaproteobacteria</taxon>
        <taxon>Rhodospirillales</taxon>
        <taxon>Rhodospirillaceae</taxon>
        <taxon>Ferruginivarius</taxon>
    </lineage>
</organism>
<evidence type="ECO:0000256" key="2">
    <source>
        <dbReference type="ARBA" id="ARBA00004170"/>
    </source>
</evidence>
<evidence type="ECO:0000256" key="1">
    <source>
        <dbReference type="ARBA" id="ARBA00003456"/>
    </source>
</evidence>
<comment type="function">
    <text evidence="1">Produces ATP from ADP in the presence of a proton gradient across the membrane. The gamma chain is believed to be important in regulating ATPase activity and the flow of protons through the CF(0) complex.</text>
</comment>
<dbReference type="GO" id="GO:0046933">
    <property type="term" value="F:proton-transporting ATP synthase activity, rotational mechanism"/>
    <property type="evidence" value="ECO:0007669"/>
    <property type="project" value="InterPro"/>
</dbReference>
<name>A0A369T6X2_9PROT</name>
<comment type="similarity">
    <text evidence="3">Belongs to the ATPase gamma chain family.</text>
</comment>
<comment type="subcellular location">
    <subcellularLocation>
        <location evidence="2">Membrane</location>
        <topology evidence="2">Peripheral membrane protein</topology>
    </subcellularLocation>
</comment>
<proteinExistence type="inferred from homology"/>
<dbReference type="SUPFAM" id="SSF52943">
    <property type="entry name" value="ATP synthase (F1-ATPase), gamma subunit"/>
    <property type="match status" value="1"/>
</dbReference>
<dbReference type="RefSeq" id="WP_114582908.1">
    <property type="nucleotide sequence ID" value="NZ_QPMH01000015.1"/>
</dbReference>
<reference evidence="11 12" key="1">
    <citation type="submission" date="2018-07" db="EMBL/GenBank/DDBJ databases">
        <title>Venubactetium sediminum gen. nov., sp. nov., isolated from a marine solar saltern.</title>
        <authorList>
            <person name="Wang S."/>
        </authorList>
    </citation>
    <scope>NUCLEOTIDE SEQUENCE [LARGE SCALE GENOMIC DNA]</scope>
    <source>
        <strain evidence="11 12">WD2A32</strain>
    </source>
</reference>
<dbReference type="GO" id="GO:0045259">
    <property type="term" value="C:proton-transporting ATP synthase complex"/>
    <property type="evidence" value="ECO:0007669"/>
    <property type="project" value="UniProtKB-KW"/>
</dbReference>
<protein>
    <recommendedName>
        <fullName evidence="13">F0F1 ATP synthase subunit gamma</fullName>
    </recommendedName>
</protein>
<gene>
    <name evidence="11" type="ORF">DRB17_14355</name>
</gene>
<dbReference type="InterPro" id="IPR000131">
    <property type="entry name" value="ATP_synth_F1_gsu"/>
</dbReference>
<evidence type="ECO:0000313" key="12">
    <source>
        <dbReference type="Proteomes" id="UP000253941"/>
    </source>
</evidence>
<dbReference type="InterPro" id="IPR035968">
    <property type="entry name" value="ATP_synth_F1_ATPase_gsu"/>
</dbReference>
<evidence type="ECO:0000256" key="3">
    <source>
        <dbReference type="ARBA" id="ARBA00007681"/>
    </source>
</evidence>
<dbReference type="Pfam" id="PF00231">
    <property type="entry name" value="ATP-synt"/>
    <property type="match status" value="1"/>
</dbReference>
<keyword evidence="6" id="KW-0406">Ion transport</keyword>
<keyword evidence="9" id="KW-0066">ATP synthesis</keyword>
<evidence type="ECO:0000256" key="4">
    <source>
        <dbReference type="ARBA" id="ARBA00022448"/>
    </source>
</evidence>
<evidence type="ECO:0000313" key="11">
    <source>
        <dbReference type="EMBL" id="RDD61079.1"/>
    </source>
</evidence>
<keyword evidence="5" id="KW-0375">Hydrogen ion transport</keyword>
<dbReference type="EMBL" id="QPMH01000015">
    <property type="protein sequence ID" value="RDD61079.1"/>
    <property type="molecule type" value="Genomic_DNA"/>
</dbReference>
<evidence type="ECO:0000256" key="7">
    <source>
        <dbReference type="ARBA" id="ARBA00023136"/>
    </source>
</evidence>
<sequence>MTSAETQADRGMRGAFPDCCRSFPVSGFWFPAPFRKFPVLPRRQFSANVLISLPSSRRVWIRSLQKLAKFPVNRGITGKMGGDQFAPDCLHRHFPSDERSPSVGSRRKSRETAPFAVRPPNCASPVGLDRRALSLPILSTGLTPSNRSRRYMLASGFRGDWNWHDGSAPRRRSSASCARPRCYCRRARRLARSELPPSDGGRTAVVLVGSEIGLCGAFKDRLVTFALESLAATGDDVAEGLVLTIGACADASWRAEAEPPAAHEEVPATVETLAHTVSTVLTRLDHRRESEGVGRLVMFHHRPGERGGMTPVRARLLPIDPGWLTALRGRTWSSCRLPVPIGPPEALFSSLIRQLLFARVFTAVIQSHTAEHAERLAAMQAVDRSIVEKIDDLHVAHRLKRQDVITSEFLDVISGYEAITGNVLS</sequence>
<evidence type="ECO:0000256" key="8">
    <source>
        <dbReference type="ARBA" id="ARBA00023196"/>
    </source>
</evidence>
<keyword evidence="4" id="KW-0813">Transport</keyword>
<dbReference type="AlphaFoldDB" id="A0A369T6X2"/>
<evidence type="ECO:0000256" key="9">
    <source>
        <dbReference type="ARBA" id="ARBA00023310"/>
    </source>
</evidence>